<proteinExistence type="predicted"/>
<sequence>MILEDAAMKKFQVTYDYLPESCLRFCLIFLSIFPENAVIRKRPLIYWWIGEGLISDEEKGEKIFEELLKHEFIIPHGNGKNPLVKKCTIHPWVRYFLISLAINAELLRLDSKGVPRFDIISSRRACLLSHDEGLSQLKERNSDDNVRDVSGKDYKDLRSIFNVNERYISFGLKQLANLEKRKLKVLQLGRWQDLPTHHIEVVTEAFLKGLWIQKHLKYLSLRGISRITAIPDSVVELTNLEILDLKACHNLEKLPKDISALEKLTHLDVSECYLLESMPLGIDKLTSLEVLKGFVIGNSNKTPCRIRDLRKLQKLKRLSIQIGSEAIAQEGEFQMLKELKSVLRLKISWCVVSEEHRYTVEKESFSFHRLWINWTLKVFLVRYYQNGLCQVL</sequence>
<comment type="caution">
    <text evidence="1">The sequence shown here is derived from an EMBL/GenBank/DDBJ whole genome shotgun (WGS) entry which is preliminary data.</text>
</comment>
<evidence type="ECO:0000313" key="2">
    <source>
        <dbReference type="Proteomes" id="UP000828941"/>
    </source>
</evidence>
<organism evidence="1 2">
    <name type="scientific">Bauhinia variegata</name>
    <name type="common">Purple orchid tree</name>
    <name type="synonym">Phanera variegata</name>
    <dbReference type="NCBI Taxonomy" id="167791"/>
    <lineage>
        <taxon>Eukaryota</taxon>
        <taxon>Viridiplantae</taxon>
        <taxon>Streptophyta</taxon>
        <taxon>Embryophyta</taxon>
        <taxon>Tracheophyta</taxon>
        <taxon>Spermatophyta</taxon>
        <taxon>Magnoliopsida</taxon>
        <taxon>eudicotyledons</taxon>
        <taxon>Gunneridae</taxon>
        <taxon>Pentapetalae</taxon>
        <taxon>rosids</taxon>
        <taxon>fabids</taxon>
        <taxon>Fabales</taxon>
        <taxon>Fabaceae</taxon>
        <taxon>Cercidoideae</taxon>
        <taxon>Cercideae</taxon>
        <taxon>Bauhiniinae</taxon>
        <taxon>Bauhinia</taxon>
    </lineage>
</organism>
<reference evidence="1 2" key="1">
    <citation type="journal article" date="2022" name="DNA Res.">
        <title>Chromosomal-level genome assembly of the orchid tree Bauhinia variegata (Leguminosae; Cercidoideae) supports the allotetraploid origin hypothesis of Bauhinia.</title>
        <authorList>
            <person name="Zhong Y."/>
            <person name="Chen Y."/>
            <person name="Zheng D."/>
            <person name="Pang J."/>
            <person name="Liu Y."/>
            <person name="Luo S."/>
            <person name="Meng S."/>
            <person name="Qian L."/>
            <person name="Wei D."/>
            <person name="Dai S."/>
            <person name="Zhou R."/>
        </authorList>
    </citation>
    <scope>NUCLEOTIDE SEQUENCE [LARGE SCALE GENOMIC DNA]</scope>
    <source>
        <strain evidence="1">BV-YZ2020</strain>
    </source>
</reference>
<name>A0ACB9PBZ9_BAUVA</name>
<dbReference type="EMBL" id="CM039430">
    <property type="protein sequence ID" value="KAI4345918.1"/>
    <property type="molecule type" value="Genomic_DNA"/>
</dbReference>
<keyword evidence="2" id="KW-1185">Reference proteome</keyword>
<protein>
    <submittedName>
        <fullName evidence="1">Uncharacterized protein</fullName>
    </submittedName>
</protein>
<evidence type="ECO:0000313" key="1">
    <source>
        <dbReference type="EMBL" id="KAI4345918.1"/>
    </source>
</evidence>
<dbReference type="Proteomes" id="UP000828941">
    <property type="component" value="Chromosome 5"/>
</dbReference>
<accession>A0ACB9PBZ9</accession>
<gene>
    <name evidence="1" type="ORF">L6164_013003</name>
</gene>